<dbReference type="Pfam" id="PF00756">
    <property type="entry name" value="Esterase"/>
    <property type="match status" value="1"/>
</dbReference>
<dbReference type="AlphaFoldDB" id="A0A7X5TJX8"/>
<gene>
    <name evidence="7" type="primary">fghA</name>
    <name evidence="7" type="ORF">C5469_20545</name>
</gene>
<dbReference type="SUPFAM" id="SSF53474">
    <property type="entry name" value="alpha/beta-Hydrolases"/>
    <property type="match status" value="1"/>
</dbReference>
<dbReference type="GO" id="GO:0046294">
    <property type="term" value="P:formaldehyde catabolic process"/>
    <property type="evidence" value="ECO:0007669"/>
    <property type="project" value="InterPro"/>
</dbReference>
<dbReference type="PANTHER" id="PTHR10061">
    <property type="entry name" value="S-FORMYLGLUTATHIONE HYDROLASE"/>
    <property type="match status" value="1"/>
</dbReference>
<dbReference type="GO" id="GO:0052689">
    <property type="term" value="F:carboxylic ester hydrolase activity"/>
    <property type="evidence" value="ECO:0007669"/>
    <property type="project" value="UniProtKB-KW"/>
</dbReference>
<dbReference type="InterPro" id="IPR000801">
    <property type="entry name" value="Esterase-like"/>
</dbReference>
<keyword evidence="2 6" id="KW-0719">Serine esterase</keyword>
<evidence type="ECO:0000256" key="1">
    <source>
        <dbReference type="ARBA" id="ARBA00005622"/>
    </source>
</evidence>
<dbReference type="Gene3D" id="3.40.50.1820">
    <property type="entry name" value="alpha/beta hydrolase"/>
    <property type="match status" value="1"/>
</dbReference>
<dbReference type="PANTHER" id="PTHR10061:SF0">
    <property type="entry name" value="S-FORMYLGLUTATHIONE HYDROLASE"/>
    <property type="match status" value="1"/>
</dbReference>
<dbReference type="NCBIfam" id="TIGR02821">
    <property type="entry name" value="fghA_ester_D"/>
    <property type="match status" value="1"/>
</dbReference>
<accession>A0A7X5TJX8</accession>
<comment type="catalytic activity">
    <reaction evidence="4 6">
        <text>S-formylglutathione + H2O = formate + glutathione + H(+)</text>
        <dbReference type="Rhea" id="RHEA:14961"/>
        <dbReference type="ChEBI" id="CHEBI:15377"/>
        <dbReference type="ChEBI" id="CHEBI:15378"/>
        <dbReference type="ChEBI" id="CHEBI:15740"/>
        <dbReference type="ChEBI" id="CHEBI:57688"/>
        <dbReference type="ChEBI" id="CHEBI:57925"/>
        <dbReference type="EC" id="3.1.2.12"/>
    </reaction>
</comment>
<dbReference type="GO" id="GO:0018738">
    <property type="term" value="F:S-formylglutathione hydrolase activity"/>
    <property type="evidence" value="ECO:0007669"/>
    <property type="project" value="UniProtKB-UniRule"/>
</dbReference>
<comment type="function">
    <text evidence="6">Serine hydrolase involved in the detoxification of formaldehyde.</text>
</comment>
<evidence type="ECO:0000256" key="3">
    <source>
        <dbReference type="ARBA" id="ARBA00022801"/>
    </source>
</evidence>
<comment type="similarity">
    <text evidence="1 6">Belongs to the esterase D family.</text>
</comment>
<name>A0A7X5TJX8_9GAMM</name>
<dbReference type="RefSeq" id="WP_166310319.1">
    <property type="nucleotide sequence ID" value="NZ_CAWPIB010000036.1"/>
</dbReference>
<reference evidence="7 8" key="1">
    <citation type="submission" date="2018-02" db="EMBL/GenBank/DDBJ databases">
        <authorList>
            <person name="Machado R.A."/>
        </authorList>
    </citation>
    <scope>NUCLEOTIDE SEQUENCE [LARGE SCALE GENOMIC DNA]</scope>
    <source>
        <strain evidence="7 8">DSM 19724</strain>
    </source>
</reference>
<evidence type="ECO:0000256" key="4">
    <source>
        <dbReference type="ARBA" id="ARBA00047590"/>
    </source>
</evidence>
<evidence type="ECO:0000256" key="5">
    <source>
        <dbReference type="NCBIfam" id="TIGR02821"/>
    </source>
</evidence>
<organism evidence="7 8">
    <name type="scientific">Photorhabdus cinerea</name>
    <dbReference type="NCBI Taxonomy" id="471575"/>
    <lineage>
        <taxon>Bacteria</taxon>
        <taxon>Pseudomonadati</taxon>
        <taxon>Pseudomonadota</taxon>
        <taxon>Gammaproteobacteria</taxon>
        <taxon>Enterobacterales</taxon>
        <taxon>Morganellaceae</taxon>
        <taxon>Photorhabdus</taxon>
    </lineage>
</organism>
<keyword evidence="3 6" id="KW-0378">Hydrolase</keyword>
<dbReference type="Proteomes" id="UP000591844">
    <property type="component" value="Unassembled WGS sequence"/>
</dbReference>
<evidence type="ECO:0000256" key="2">
    <source>
        <dbReference type="ARBA" id="ARBA00022487"/>
    </source>
</evidence>
<dbReference type="InterPro" id="IPR029058">
    <property type="entry name" value="AB_hydrolase_fold"/>
</dbReference>
<evidence type="ECO:0000313" key="7">
    <source>
        <dbReference type="EMBL" id="NHB94397.1"/>
    </source>
</evidence>
<comment type="caution">
    <text evidence="7">The sequence shown here is derived from an EMBL/GenBank/DDBJ whole genome shotgun (WGS) entry which is preliminary data.</text>
</comment>
<evidence type="ECO:0000313" key="8">
    <source>
        <dbReference type="Proteomes" id="UP000591844"/>
    </source>
</evidence>
<dbReference type="GO" id="GO:0005829">
    <property type="term" value="C:cytosol"/>
    <property type="evidence" value="ECO:0007669"/>
    <property type="project" value="TreeGrafter"/>
</dbReference>
<dbReference type="EC" id="3.1.2.12" evidence="5 6"/>
<sequence length="287" mass="32413">MSFTIISQSRCFSGTQYAIKHDSYVIGLEMRLGVFVPDSAKRHKLPALIYLSGFTGTYKTFLDMGIAQLTASKYPIILVSPDTSPRKSGEYEKTGKYNFGASASHYIDAIRQPWADHWQMETYLARELPGLLRQEFPIDDLPFGITGHCMGGHAALSLALKHPDTFGSVSALSPICSPSKVSWGIDAFNEYFGEYSSLWTENDATELISHLPFPSEVLLDLGDEDEHRFDQLLVDNFVEKCELNNRSVRYRLQPGYDHSLHFVQSFIADHVQFHFKQLMRPDFPASA</sequence>
<protein>
    <recommendedName>
        <fullName evidence="5 6">S-formylglutathione hydrolase</fullName>
        <ecNumber evidence="5 6">3.1.2.12</ecNumber>
    </recommendedName>
</protein>
<keyword evidence="8" id="KW-1185">Reference proteome</keyword>
<evidence type="ECO:0000256" key="6">
    <source>
        <dbReference type="RuleBase" id="RU363068"/>
    </source>
</evidence>
<dbReference type="EMBL" id="PUJW01000036">
    <property type="protein sequence ID" value="NHB94397.1"/>
    <property type="molecule type" value="Genomic_DNA"/>
</dbReference>
<dbReference type="InterPro" id="IPR014186">
    <property type="entry name" value="S-formylglutathione_hydrol"/>
</dbReference>
<proteinExistence type="inferred from homology"/>